<sequence>GRFFGLTNKSVVDFKKGHFEEFWALYEKLPKDIQGLADKNFALLKENPEHPSLYLKTVGRYWSIRIGEKNRALGVEVGDEGLLWCWIGSHAEYDSFCAKLGT</sequence>
<evidence type="ECO:0000313" key="1">
    <source>
        <dbReference type="EMBL" id="SVE33411.1"/>
    </source>
</evidence>
<feature type="non-terminal residue" evidence="1">
    <location>
        <position position="1"/>
    </location>
</feature>
<gene>
    <name evidence="1" type="ORF">METZ01_LOCUS486265</name>
</gene>
<dbReference type="EMBL" id="UINC01210099">
    <property type="protein sequence ID" value="SVE33411.1"/>
    <property type="molecule type" value="Genomic_DNA"/>
</dbReference>
<organism evidence="1">
    <name type="scientific">marine metagenome</name>
    <dbReference type="NCBI Taxonomy" id="408172"/>
    <lineage>
        <taxon>unclassified sequences</taxon>
        <taxon>metagenomes</taxon>
        <taxon>ecological metagenomes</taxon>
    </lineage>
</organism>
<protein>
    <recommendedName>
        <fullName evidence="2">mRNA interferase HigB</fullName>
    </recommendedName>
</protein>
<proteinExistence type="predicted"/>
<dbReference type="AlphaFoldDB" id="A0A383CMS4"/>
<name>A0A383CMS4_9ZZZZ</name>
<dbReference type="SUPFAM" id="SSF143011">
    <property type="entry name" value="RelE-like"/>
    <property type="match status" value="1"/>
</dbReference>
<accession>A0A383CMS4</accession>
<evidence type="ECO:0008006" key="2">
    <source>
        <dbReference type="Google" id="ProtNLM"/>
    </source>
</evidence>
<dbReference type="InterPro" id="IPR035093">
    <property type="entry name" value="RelE/ParE_toxin_dom_sf"/>
</dbReference>
<reference evidence="1" key="1">
    <citation type="submission" date="2018-05" db="EMBL/GenBank/DDBJ databases">
        <authorList>
            <person name="Lanie J.A."/>
            <person name="Ng W.-L."/>
            <person name="Kazmierczak K.M."/>
            <person name="Andrzejewski T.M."/>
            <person name="Davidsen T.M."/>
            <person name="Wayne K.J."/>
            <person name="Tettelin H."/>
            <person name="Glass J.I."/>
            <person name="Rusch D."/>
            <person name="Podicherti R."/>
            <person name="Tsui H.-C.T."/>
            <person name="Winkler M.E."/>
        </authorList>
    </citation>
    <scope>NUCLEOTIDE SEQUENCE</scope>
</reference>